<reference evidence="1 2" key="1">
    <citation type="submission" date="2020-05" db="EMBL/GenBank/DDBJ databases">
        <title>Draft genome sequence of Desulfovibrio sp. strain HN2T.</title>
        <authorList>
            <person name="Ueno A."/>
            <person name="Tamazawa S."/>
            <person name="Tamamura S."/>
            <person name="Murakami T."/>
            <person name="Kiyama T."/>
            <person name="Inomata H."/>
            <person name="Amano Y."/>
            <person name="Miyakawa K."/>
            <person name="Tamaki H."/>
            <person name="Naganuma T."/>
            <person name="Kaneko K."/>
        </authorList>
    </citation>
    <scope>NUCLEOTIDE SEQUENCE [LARGE SCALE GENOMIC DNA]</scope>
    <source>
        <strain evidence="1 2">HN2</strain>
    </source>
</reference>
<dbReference type="AlphaFoldDB" id="A0A7J0BGI2"/>
<gene>
    <name evidence="1" type="ORF">DSM101010T_06670</name>
</gene>
<accession>A0A7J0BGI2</accession>
<proteinExistence type="predicted"/>
<organism evidence="1 2">
    <name type="scientific">Desulfovibrio subterraneus</name>
    <dbReference type="NCBI Taxonomy" id="2718620"/>
    <lineage>
        <taxon>Bacteria</taxon>
        <taxon>Pseudomonadati</taxon>
        <taxon>Thermodesulfobacteriota</taxon>
        <taxon>Desulfovibrionia</taxon>
        <taxon>Desulfovibrionales</taxon>
        <taxon>Desulfovibrionaceae</taxon>
        <taxon>Desulfovibrio</taxon>
    </lineage>
</organism>
<dbReference type="EMBL" id="BLVO01000005">
    <property type="protein sequence ID" value="GFM32302.1"/>
    <property type="molecule type" value="Genomic_DNA"/>
</dbReference>
<sequence>MISAGVTSLNLPERIAAARQRIWFHAPPYGRFAAAAPLCEALHATLSRPQGPCLTIATLPCMEISWMPDFMRLLRPHANRQALQQELADSDNFLRQLKNDHPERVHIRTIHLRPSLPVLIIDDTIYFGHFAHSATLTPDGFWCTVTAPVEELLRIAAHPAMPHAAHGPVAEQHAAQDLVSEQYTAQMLVSEQHTAQVLVSEQHTAQMLVPEHRAALRIVEECVTSTCSAAESAVPFTQQTTTEP</sequence>
<name>A0A7J0BGI2_9BACT</name>
<protein>
    <submittedName>
        <fullName evidence="1">Uncharacterized protein</fullName>
    </submittedName>
</protein>
<comment type="caution">
    <text evidence="1">The sequence shown here is derived from an EMBL/GenBank/DDBJ whole genome shotgun (WGS) entry which is preliminary data.</text>
</comment>
<keyword evidence="2" id="KW-1185">Reference proteome</keyword>
<dbReference type="RefSeq" id="WP_174404014.1">
    <property type="nucleotide sequence ID" value="NZ_BLVO01000005.1"/>
</dbReference>
<evidence type="ECO:0000313" key="2">
    <source>
        <dbReference type="Proteomes" id="UP000503840"/>
    </source>
</evidence>
<dbReference type="Proteomes" id="UP000503840">
    <property type="component" value="Unassembled WGS sequence"/>
</dbReference>
<evidence type="ECO:0000313" key="1">
    <source>
        <dbReference type="EMBL" id="GFM32302.1"/>
    </source>
</evidence>